<dbReference type="EMBL" id="JBHLTC010000032">
    <property type="protein sequence ID" value="MFC0627293.1"/>
    <property type="molecule type" value="Genomic_DNA"/>
</dbReference>
<evidence type="ECO:0000313" key="6">
    <source>
        <dbReference type="EMBL" id="MFC0627293.1"/>
    </source>
</evidence>
<dbReference type="PANTHER" id="PTHR43649:SF31">
    <property type="entry name" value="SN-GLYCEROL-3-PHOSPHATE-BINDING PERIPLASMIC PROTEIN UGPB"/>
    <property type="match status" value="1"/>
</dbReference>
<evidence type="ECO:0000256" key="2">
    <source>
        <dbReference type="ARBA" id="ARBA00008520"/>
    </source>
</evidence>
<feature type="region of interest" description="Disordered" evidence="5">
    <location>
        <begin position="35"/>
        <end position="57"/>
    </location>
</feature>
<sequence>MTAPLNPSRRAFLQRSAVATLMAAGGGTLLSACASGGGGDTGSSSDGGGEKTAENPFGVKADAPLDVVIFKGGYGDDYAKFHEELYKKKFSGAEIKHAGITDITPQLQPRFNGGNPPDVIDNAGASLLPFSTLASTGQLADLTPLLDAASIDDPNVKVKDAIEPIAIEAAQLEGKPLVMNYVLTVYAIWYNKKLFSEKGWEPAKDWKGFLALCEEIKKAGIAPIAYQGKHPYYMGQVLLDMAVKHGGHEVIHAIDGLEPNAWKSPSIKAAAEAILELKGKGYFMQGTDGLDHIQSQTAWNQGKAAFIPSGSWLENEQKPVAPKDFLTTAAYTPLLDGSKLPVDCTEISAGEGFIVPEKAKNKAGGMEYLRIMLSKEGAGKFTEMTGSPTIVKGAAEGLKLSPGAESSSALLTSGADNNWTTYFTTWYSTMNKPVYSVVAELCAGRVTADEFMNRVQKIADDTAKDPKTVKRTREK</sequence>
<feature type="compositionally biased region" description="Gly residues" evidence="5">
    <location>
        <begin position="35"/>
        <end position="47"/>
    </location>
</feature>
<accession>A0ABV6QRP0</accession>
<comment type="caution">
    <text evidence="6">The sequence shown here is derived from an EMBL/GenBank/DDBJ whole genome shotgun (WGS) entry which is preliminary data.</text>
</comment>
<name>A0ABV6QRP0_9ACTN</name>
<dbReference type="PROSITE" id="PS51318">
    <property type="entry name" value="TAT"/>
    <property type="match status" value="1"/>
</dbReference>
<dbReference type="Proteomes" id="UP001589890">
    <property type="component" value="Unassembled WGS sequence"/>
</dbReference>
<dbReference type="InterPro" id="IPR022386">
    <property type="entry name" value="Chitin_NgcE"/>
</dbReference>
<evidence type="ECO:0000256" key="4">
    <source>
        <dbReference type="ARBA" id="ARBA00022729"/>
    </source>
</evidence>
<dbReference type="Pfam" id="PF13416">
    <property type="entry name" value="SBP_bac_8"/>
    <property type="match status" value="1"/>
</dbReference>
<comment type="subcellular location">
    <subcellularLocation>
        <location evidence="1">Cell envelope</location>
    </subcellularLocation>
</comment>
<organism evidence="6 7">
    <name type="scientific">Kribbella deserti</name>
    <dbReference type="NCBI Taxonomy" id="1926257"/>
    <lineage>
        <taxon>Bacteria</taxon>
        <taxon>Bacillati</taxon>
        <taxon>Actinomycetota</taxon>
        <taxon>Actinomycetes</taxon>
        <taxon>Propionibacteriales</taxon>
        <taxon>Kribbellaceae</taxon>
        <taxon>Kribbella</taxon>
    </lineage>
</organism>
<dbReference type="NCBIfam" id="TIGR03851">
    <property type="entry name" value="chitin_NgcE"/>
    <property type="match status" value="1"/>
</dbReference>
<dbReference type="InterPro" id="IPR006311">
    <property type="entry name" value="TAT_signal"/>
</dbReference>
<evidence type="ECO:0000256" key="1">
    <source>
        <dbReference type="ARBA" id="ARBA00004196"/>
    </source>
</evidence>
<dbReference type="SUPFAM" id="SSF53850">
    <property type="entry name" value="Periplasmic binding protein-like II"/>
    <property type="match status" value="1"/>
</dbReference>
<evidence type="ECO:0000313" key="7">
    <source>
        <dbReference type="Proteomes" id="UP001589890"/>
    </source>
</evidence>
<evidence type="ECO:0000256" key="3">
    <source>
        <dbReference type="ARBA" id="ARBA00022448"/>
    </source>
</evidence>
<dbReference type="PANTHER" id="PTHR43649">
    <property type="entry name" value="ARABINOSE-BINDING PROTEIN-RELATED"/>
    <property type="match status" value="1"/>
</dbReference>
<keyword evidence="4" id="KW-0732">Signal</keyword>
<dbReference type="InterPro" id="IPR050490">
    <property type="entry name" value="Bact_solute-bd_prot1"/>
</dbReference>
<keyword evidence="7" id="KW-1185">Reference proteome</keyword>
<keyword evidence="3" id="KW-0813">Transport</keyword>
<dbReference type="RefSeq" id="WP_380051790.1">
    <property type="nucleotide sequence ID" value="NZ_JBHLTC010000032.1"/>
</dbReference>
<dbReference type="InterPro" id="IPR006059">
    <property type="entry name" value="SBP"/>
</dbReference>
<dbReference type="Gene3D" id="3.40.190.10">
    <property type="entry name" value="Periplasmic binding protein-like II"/>
    <property type="match status" value="2"/>
</dbReference>
<gene>
    <name evidence="6" type="primary">ngcE</name>
    <name evidence="6" type="ORF">ACFFGN_24680</name>
</gene>
<evidence type="ECO:0000256" key="5">
    <source>
        <dbReference type="SAM" id="MobiDB-lite"/>
    </source>
</evidence>
<reference evidence="6 7" key="1">
    <citation type="submission" date="2024-09" db="EMBL/GenBank/DDBJ databases">
        <authorList>
            <person name="Sun Q."/>
            <person name="Mori K."/>
        </authorList>
    </citation>
    <scope>NUCLEOTIDE SEQUENCE [LARGE SCALE GENOMIC DNA]</scope>
    <source>
        <strain evidence="6 7">CGMCC 1.15906</strain>
    </source>
</reference>
<protein>
    <submittedName>
        <fullName evidence="6">N-acetylglucosamine/diacetylchitobiose ABC transporter substrate-binding protein</fullName>
    </submittedName>
</protein>
<comment type="similarity">
    <text evidence="2">Belongs to the bacterial solute-binding protein 1 family.</text>
</comment>
<proteinExistence type="inferred from homology"/>